<name>A0A2J6WSW8_9CHLR</name>
<feature type="non-terminal residue" evidence="2">
    <location>
        <position position="141"/>
    </location>
</feature>
<gene>
    <name evidence="2" type="ORF">C0184_15865</name>
</gene>
<evidence type="ECO:0000313" key="2">
    <source>
        <dbReference type="EMBL" id="PMP73653.1"/>
    </source>
</evidence>
<dbReference type="GO" id="GO:0009253">
    <property type="term" value="P:peptidoglycan catabolic process"/>
    <property type="evidence" value="ECO:0007669"/>
    <property type="project" value="InterPro"/>
</dbReference>
<protein>
    <submittedName>
        <fullName evidence="2">N-acetylmuramoyl-L-alanine amidase</fullName>
    </submittedName>
</protein>
<dbReference type="InterPro" id="IPR002502">
    <property type="entry name" value="Amidase_domain"/>
</dbReference>
<proteinExistence type="predicted"/>
<dbReference type="Gene3D" id="3.40.80.10">
    <property type="entry name" value="Peptidoglycan recognition protein-like"/>
    <property type="match status" value="1"/>
</dbReference>
<dbReference type="EMBL" id="PNIQ01001062">
    <property type="protein sequence ID" value="PMP73653.1"/>
    <property type="molecule type" value="Genomic_DNA"/>
</dbReference>
<organism evidence="2 3">
    <name type="scientific">Chloroflexus aggregans</name>
    <dbReference type="NCBI Taxonomy" id="152260"/>
    <lineage>
        <taxon>Bacteria</taxon>
        <taxon>Bacillati</taxon>
        <taxon>Chloroflexota</taxon>
        <taxon>Chloroflexia</taxon>
        <taxon>Chloroflexales</taxon>
        <taxon>Chloroflexineae</taxon>
        <taxon>Chloroflexaceae</taxon>
        <taxon>Chloroflexus</taxon>
    </lineage>
</organism>
<dbReference type="GO" id="GO:0008745">
    <property type="term" value="F:N-acetylmuramoyl-L-alanine amidase activity"/>
    <property type="evidence" value="ECO:0007669"/>
    <property type="project" value="InterPro"/>
</dbReference>
<dbReference type="SUPFAM" id="SSF55846">
    <property type="entry name" value="N-acetylmuramoyl-L-alanine amidase-like"/>
    <property type="match status" value="1"/>
</dbReference>
<evidence type="ECO:0000259" key="1">
    <source>
        <dbReference type="Pfam" id="PF01510"/>
    </source>
</evidence>
<dbReference type="AlphaFoldDB" id="A0A2J6WSW8"/>
<feature type="domain" description="N-acetylmuramoyl-L-alanine amidase" evidence="1">
    <location>
        <begin position="35"/>
        <end position="140"/>
    </location>
</feature>
<comment type="caution">
    <text evidence="2">The sequence shown here is derived from an EMBL/GenBank/DDBJ whole genome shotgun (WGS) entry which is preliminary data.</text>
</comment>
<reference evidence="2 3" key="1">
    <citation type="submission" date="2018-01" db="EMBL/GenBank/DDBJ databases">
        <title>Metagenomic assembled genomes from two thermal pools in the Uzon Caldera, Kamchatka, Russia.</title>
        <authorList>
            <person name="Wilkins L."/>
            <person name="Ettinger C."/>
        </authorList>
    </citation>
    <scope>NUCLEOTIDE SEQUENCE [LARGE SCALE GENOMIC DNA]</scope>
    <source>
        <strain evidence="2">ZAV-02</strain>
    </source>
</reference>
<accession>A0A2J6WSW8</accession>
<dbReference type="Proteomes" id="UP000243376">
    <property type="component" value="Unassembled WGS sequence"/>
</dbReference>
<dbReference type="Pfam" id="PF01510">
    <property type="entry name" value="Amidase_2"/>
    <property type="match status" value="1"/>
</dbReference>
<sequence length="141" mass="15783">MPDFPTEGSPPFINRMLTIAEWRNYVANYDFGRLTPSRLVLHHTYRPDETTWRGLITMRGIQKFYAGKGWTAGPHIFAAPDGIWLATPMSQIGIHAGTGNGSLAQGWYSIGLEMVGYFDKVLPSGKVWEHSVAVMGELSRR</sequence>
<evidence type="ECO:0000313" key="3">
    <source>
        <dbReference type="Proteomes" id="UP000243376"/>
    </source>
</evidence>
<dbReference type="InterPro" id="IPR036505">
    <property type="entry name" value="Amidase/PGRP_sf"/>
</dbReference>